<dbReference type="PROSITE" id="PS51257">
    <property type="entry name" value="PROKAR_LIPOPROTEIN"/>
    <property type="match status" value="1"/>
</dbReference>
<accession>A0A0K1PIT2</accession>
<feature type="chain" id="PRO_5005466093" description="Right handed beta helix domain-containing protein" evidence="1">
    <location>
        <begin position="20"/>
        <end position="226"/>
    </location>
</feature>
<dbReference type="Pfam" id="PF13229">
    <property type="entry name" value="Beta_helix"/>
    <property type="match status" value="1"/>
</dbReference>
<evidence type="ECO:0000313" key="3">
    <source>
        <dbReference type="EMBL" id="AKU93301.1"/>
    </source>
</evidence>
<name>A0A0K1PIT2_9BACT</name>
<organism evidence="3 4">
    <name type="scientific">Vulgatibacter incomptus</name>
    <dbReference type="NCBI Taxonomy" id="1391653"/>
    <lineage>
        <taxon>Bacteria</taxon>
        <taxon>Pseudomonadati</taxon>
        <taxon>Myxococcota</taxon>
        <taxon>Myxococcia</taxon>
        <taxon>Myxococcales</taxon>
        <taxon>Cystobacterineae</taxon>
        <taxon>Vulgatibacteraceae</taxon>
        <taxon>Vulgatibacter</taxon>
    </lineage>
</organism>
<dbReference type="KEGG" id="vin:AKJ08_3688"/>
<gene>
    <name evidence="3" type="ORF">AKJ08_3688</name>
</gene>
<feature type="signal peptide" evidence="1">
    <location>
        <begin position="1"/>
        <end position="19"/>
    </location>
</feature>
<dbReference type="InterPro" id="IPR006626">
    <property type="entry name" value="PbH1"/>
</dbReference>
<dbReference type="AlphaFoldDB" id="A0A0K1PIT2"/>
<dbReference type="EMBL" id="CP012332">
    <property type="protein sequence ID" value="AKU93301.1"/>
    <property type="molecule type" value="Genomic_DNA"/>
</dbReference>
<evidence type="ECO:0000256" key="1">
    <source>
        <dbReference type="SAM" id="SignalP"/>
    </source>
</evidence>
<proteinExistence type="predicted"/>
<protein>
    <recommendedName>
        <fullName evidence="2">Right handed beta helix domain-containing protein</fullName>
    </recommendedName>
</protein>
<dbReference type="Proteomes" id="UP000055590">
    <property type="component" value="Chromosome"/>
</dbReference>
<dbReference type="InterPro" id="IPR011050">
    <property type="entry name" value="Pectin_lyase_fold/virulence"/>
</dbReference>
<feature type="domain" description="Right handed beta helix" evidence="2">
    <location>
        <begin position="107"/>
        <end position="217"/>
    </location>
</feature>
<dbReference type="InterPro" id="IPR012334">
    <property type="entry name" value="Pectin_lyas_fold"/>
</dbReference>
<dbReference type="Gene3D" id="2.160.20.10">
    <property type="entry name" value="Single-stranded right-handed beta-helix, Pectin lyase-like"/>
    <property type="match status" value="1"/>
</dbReference>
<dbReference type="SMART" id="SM00710">
    <property type="entry name" value="PbH1"/>
    <property type="match status" value="3"/>
</dbReference>
<reference evidence="3 4" key="1">
    <citation type="submission" date="2015-08" db="EMBL/GenBank/DDBJ databases">
        <authorList>
            <person name="Babu N.S."/>
            <person name="Beckwith C.J."/>
            <person name="Beseler K.G."/>
            <person name="Brison A."/>
            <person name="Carone J.V."/>
            <person name="Caskin T.P."/>
            <person name="Diamond M."/>
            <person name="Durham M.E."/>
            <person name="Foxe J.M."/>
            <person name="Go M."/>
            <person name="Henderson B.A."/>
            <person name="Jones I.B."/>
            <person name="McGettigan J.A."/>
            <person name="Micheletti S.J."/>
            <person name="Nasrallah M.E."/>
            <person name="Ortiz D."/>
            <person name="Piller C.R."/>
            <person name="Privatt S.R."/>
            <person name="Schneider S.L."/>
            <person name="Sharp S."/>
            <person name="Smith T.C."/>
            <person name="Stanton J.D."/>
            <person name="Ullery H.E."/>
            <person name="Wilson R.J."/>
            <person name="Serrano M.G."/>
            <person name="Buck G."/>
            <person name="Lee V."/>
            <person name="Wang Y."/>
            <person name="Carvalho R."/>
            <person name="Voegtly L."/>
            <person name="Shi R."/>
            <person name="Duckworth R."/>
            <person name="Johnson A."/>
            <person name="Loviza R."/>
            <person name="Walstead R."/>
            <person name="Shah Z."/>
            <person name="Kiflezghi M."/>
            <person name="Wade K."/>
            <person name="Ball S.L."/>
            <person name="Bradley K.W."/>
            <person name="Asai D.J."/>
            <person name="Bowman C.A."/>
            <person name="Russell D.A."/>
            <person name="Pope W.H."/>
            <person name="Jacobs-Sera D."/>
            <person name="Hendrix R.W."/>
            <person name="Hatfull G.F."/>
        </authorList>
    </citation>
    <scope>NUCLEOTIDE SEQUENCE [LARGE SCALE GENOMIC DNA]</scope>
    <source>
        <strain evidence="3 4">DSM 27710</strain>
    </source>
</reference>
<sequence>MVAMNRAYLPALLSCLILAACGAGSGGDDLPGDPCSIHLEPGQDDQVSVQSALLEAASGSVICFDPGVYRFTDGLSLSVPGITLRSSGSRAILDFSGQVADAPGLDVTGDDFTVENLELRNTAGDAIRLLQVDSARLRRVRASWTADAPPVAGAHGIAILGSGNVLVEACRIRGAADAGVAIVGSAGVEVRLTSVRESGGGISFDESSEVELRQNRLDPVVVPVAH</sequence>
<dbReference type="SUPFAM" id="SSF51126">
    <property type="entry name" value="Pectin lyase-like"/>
    <property type="match status" value="1"/>
</dbReference>
<dbReference type="STRING" id="1391653.AKJ08_3688"/>
<keyword evidence="4" id="KW-1185">Reference proteome</keyword>
<keyword evidence="1" id="KW-0732">Signal</keyword>
<dbReference type="InterPro" id="IPR039448">
    <property type="entry name" value="Beta_helix"/>
</dbReference>
<evidence type="ECO:0000313" key="4">
    <source>
        <dbReference type="Proteomes" id="UP000055590"/>
    </source>
</evidence>
<evidence type="ECO:0000259" key="2">
    <source>
        <dbReference type="Pfam" id="PF13229"/>
    </source>
</evidence>